<dbReference type="InterPro" id="IPR041726">
    <property type="entry name" value="ACAD10_11_N"/>
</dbReference>
<dbReference type="EMBL" id="CAEZYR010000007">
    <property type="protein sequence ID" value="CAB4728880.1"/>
    <property type="molecule type" value="Genomic_DNA"/>
</dbReference>
<evidence type="ECO:0000259" key="1">
    <source>
        <dbReference type="Pfam" id="PF01636"/>
    </source>
</evidence>
<dbReference type="PANTHER" id="PTHR21310">
    <property type="entry name" value="AMINOGLYCOSIDE PHOSPHOTRANSFERASE-RELATED-RELATED"/>
    <property type="match status" value="1"/>
</dbReference>
<dbReference type="InterPro" id="IPR002575">
    <property type="entry name" value="Aminoglycoside_PTrfase"/>
</dbReference>
<proteinExistence type="predicted"/>
<dbReference type="PANTHER" id="PTHR21310:SF40">
    <property type="entry name" value="AMINOGLYCOSIDE PHOSPHOTRANSFERASE DOMAIN-CONTAINING PROTEIN-RELATED"/>
    <property type="match status" value="1"/>
</dbReference>
<accession>A0A6J6S1P4</accession>
<dbReference type="AlphaFoldDB" id="A0A6J6S1P4"/>
<dbReference type="Gene3D" id="3.30.200.20">
    <property type="entry name" value="Phosphorylase Kinase, domain 1"/>
    <property type="match status" value="1"/>
</dbReference>
<dbReference type="SUPFAM" id="SSF56112">
    <property type="entry name" value="Protein kinase-like (PK-like)"/>
    <property type="match status" value="1"/>
</dbReference>
<evidence type="ECO:0000313" key="4">
    <source>
        <dbReference type="EMBL" id="CAB4913426.1"/>
    </source>
</evidence>
<feature type="domain" description="Aminoglycoside phosphotransferase" evidence="1">
    <location>
        <begin position="39"/>
        <end position="269"/>
    </location>
</feature>
<protein>
    <submittedName>
        <fullName evidence="2">Unannotated protein</fullName>
    </submittedName>
</protein>
<dbReference type="CDD" id="cd05154">
    <property type="entry name" value="ACAD10_11_N-like"/>
    <property type="match status" value="1"/>
</dbReference>
<reference evidence="2" key="1">
    <citation type="submission" date="2020-05" db="EMBL/GenBank/DDBJ databases">
        <authorList>
            <person name="Chiriac C."/>
            <person name="Salcher M."/>
            <person name="Ghai R."/>
            <person name="Kavagutti S V."/>
        </authorList>
    </citation>
    <scope>NUCLEOTIDE SEQUENCE</scope>
</reference>
<dbReference type="InterPro" id="IPR051678">
    <property type="entry name" value="AGP_Transferase"/>
</dbReference>
<evidence type="ECO:0000313" key="2">
    <source>
        <dbReference type="EMBL" id="CAB4728880.1"/>
    </source>
</evidence>
<evidence type="ECO:0000313" key="3">
    <source>
        <dbReference type="EMBL" id="CAB4829212.1"/>
    </source>
</evidence>
<name>A0A6J6S1P4_9ZZZZ</name>
<gene>
    <name evidence="2" type="ORF">UFOPK2754_00335</name>
    <name evidence="3" type="ORF">UFOPK3139_01282</name>
    <name evidence="4" type="ORF">UFOPK3543_01656</name>
</gene>
<dbReference type="EMBL" id="CAFBMH010000060">
    <property type="protein sequence ID" value="CAB4913426.1"/>
    <property type="molecule type" value="Genomic_DNA"/>
</dbReference>
<dbReference type="Pfam" id="PF01636">
    <property type="entry name" value="APH"/>
    <property type="match status" value="1"/>
</dbReference>
<dbReference type="Gene3D" id="3.90.1200.10">
    <property type="match status" value="1"/>
</dbReference>
<dbReference type="InterPro" id="IPR011009">
    <property type="entry name" value="Kinase-like_dom_sf"/>
</dbReference>
<sequence>MPIAGQRDPDQTRAALTAWLGSRTGAVDVEITDLVVPQSSGFSNETFLFSASWTDLGGRTAHDLVLRSQPQDYALFPEIDLLAQQYGSMKLLGEHTEVPVAHMRFAEADTSVLGQPFFVMDRLYGRVPGDVPPYTESGFVMDMTPAERARQWRNGIEAMTKVARVDWRTVGFDFLDKPHHGRLGGEQRRNYFANFLAWAGAGNPQPVADPAWAWLAANWPDNDVLELCWGDARPGNQMYDDGGNVLGIFDWEMVSIGDAESDLGWWLFLQLFHTEGSGRALPDGIPDKDETVAIWSAFMGREPRHVDFYMRLAGFHFTLVMLRISAMMKLLSPDAWSPAYETHNPVMTLTKQLIGID</sequence>
<organism evidence="2">
    <name type="scientific">freshwater metagenome</name>
    <dbReference type="NCBI Taxonomy" id="449393"/>
    <lineage>
        <taxon>unclassified sequences</taxon>
        <taxon>metagenomes</taxon>
        <taxon>ecological metagenomes</taxon>
    </lineage>
</organism>
<dbReference type="EMBL" id="CAFABA010000045">
    <property type="protein sequence ID" value="CAB4829212.1"/>
    <property type="molecule type" value="Genomic_DNA"/>
</dbReference>